<dbReference type="NCBIfam" id="TIGR02122">
    <property type="entry name" value="TRAP_TAXI"/>
    <property type="match status" value="1"/>
</dbReference>
<proteinExistence type="predicted"/>
<dbReference type="RefSeq" id="WP_379929359.1">
    <property type="nucleotide sequence ID" value="NZ_JBHUMM010000017.1"/>
</dbReference>
<comment type="caution">
    <text evidence="1">The sequence shown here is derived from an EMBL/GenBank/DDBJ whole genome shotgun (WGS) entry which is preliminary data.</text>
</comment>
<dbReference type="CDD" id="cd13567">
    <property type="entry name" value="PBP2_TtGluBP"/>
    <property type="match status" value="1"/>
</dbReference>
<dbReference type="Proteomes" id="UP001597497">
    <property type="component" value="Unassembled WGS sequence"/>
</dbReference>
<dbReference type="InterPro" id="IPR011852">
    <property type="entry name" value="TRAP_TAXI"/>
</dbReference>
<dbReference type="EMBL" id="JBHUMM010000017">
    <property type="protein sequence ID" value="MFD2671884.1"/>
    <property type="molecule type" value="Genomic_DNA"/>
</dbReference>
<dbReference type="PROSITE" id="PS51257">
    <property type="entry name" value="PROKAR_LIPOPROTEIN"/>
    <property type="match status" value="1"/>
</dbReference>
<dbReference type="SUPFAM" id="SSF53850">
    <property type="entry name" value="Periplasmic binding protein-like II"/>
    <property type="match status" value="1"/>
</dbReference>
<evidence type="ECO:0000313" key="2">
    <source>
        <dbReference type="Proteomes" id="UP001597497"/>
    </source>
</evidence>
<keyword evidence="2" id="KW-1185">Reference proteome</keyword>
<organism evidence="1 2">
    <name type="scientific">Marinicrinis sediminis</name>
    <dbReference type="NCBI Taxonomy" id="1652465"/>
    <lineage>
        <taxon>Bacteria</taxon>
        <taxon>Bacillati</taxon>
        <taxon>Bacillota</taxon>
        <taxon>Bacilli</taxon>
        <taxon>Bacillales</taxon>
        <taxon>Paenibacillaceae</taxon>
    </lineage>
</organism>
<dbReference type="Gene3D" id="3.40.190.10">
    <property type="entry name" value="Periplasmic binding protein-like II"/>
    <property type="match status" value="2"/>
</dbReference>
<dbReference type="Pfam" id="PF16868">
    <property type="entry name" value="NMT1_3"/>
    <property type="match status" value="1"/>
</dbReference>
<name>A0ABW5RAS4_9BACL</name>
<evidence type="ECO:0000313" key="1">
    <source>
        <dbReference type="EMBL" id="MFD2671884.1"/>
    </source>
</evidence>
<sequence>MKRIKQGWIGLLIVILTLMAAGCGKGETLLTLGTGGQSGTYYPLGVATAKIFTDKGDNVKANAVSTDASVANINGIEDGQYDLAFVQNDITYYAATGTEMFEGKSSDKLRGFGILYPEVIQVITTADTGISNLADLRGKRVAVGKAASGAEANARQVLEAAGLTYEDIDEEFLSFGDAAQKLKDQNLDAAFITAGTPTGAVQELGATHEVRLVSIPADTAQALKDQYPFYVDYTIPKDTYGLDEDAQTVAVSAMLVISSEVDEDVAYDLAEVFYENLSELAKAHQKGSVISLETAREGMPIELHAGVEKYFEEQGVQK</sequence>
<accession>A0ABW5RAS4</accession>
<reference evidence="2" key="1">
    <citation type="journal article" date="2019" name="Int. J. Syst. Evol. Microbiol.">
        <title>The Global Catalogue of Microorganisms (GCM) 10K type strain sequencing project: providing services to taxonomists for standard genome sequencing and annotation.</title>
        <authorList>
            <consortium name="The Broad Institute Genomics Platform"/>
            <consortium name="The Broad Institute Genome Sequencing Center for Infectious Disease"/>
            <person name="Wu L."/>
            <person name="Ma J."/>
        </authorList>
    </citation>
    <scope>NUCLEOTIDE SEQUENCE [LARGE SCALE GENOMIC DNA]</scope>
    <source>
        <strain evidence="2">KCTC 33676</strain>
    </source>
</reference>
<dbReference type="PANTHER" id="PTHR42941">
    <property type="entry name" value="SLL1037 PROTEIN"/>
    <property type="match status" value="1"/>
</dbReference>
<protein>
    <submittedName>
        <fullName evidence="1">TAXI family TRAP transporter solute-binding subunit</fullName>
    </submittedName>
</protein>
<gene>
    <name evidence="1" type="ORF">ACFSUC_09715</name>
</gene>
<dbReference type="PANTHER" id="PTHR42941:SF1">
    <property type="entry name" value="SLL1037 PROTEIN"/>
    <property type="match status" value="1"/>
</dbReference>